<dbReference type="Pfam" id="PF02485">
    <property type="entry name" value="Branch"/>
    <property type="match status" value="1"/>
</dbReference>
<dbReference type="Pfam" id="PF19349">
    <property type="entry name" value="DUF5927"/>
    <property type="match status" value="1"/>
</dbReference>
<evidence type="ECO:0000259" key="7">
    <source>
        <dbReference type="Pfam" id="PF19349"/>
    </source>
</evidence>
<feature type="domain" description="DUF5927" evidence="7">
    <location>
        <begin position="115"/>
        <end position="161"/>
    </location>
</feature>
<evidence type="ECO:0000256" key="5">
    <source>
        <dbReference type="ARBA" id="ARBA00023180"/>
    </source>
</evidence>
<evidence type="ECO:0000256" key="1">
    <source>
        <dbReference type="ARBA" id="ARBA00004606"/>
    </source>
</evidence>
<organism evidence="8 9">
    <name type="scientific">Rhodovulum visakhapatnamense</name>
    <dbReference type="NCBI Taxonomy" id="364297"/>
    <lineage>
        <taxon>Bacteria</taxon>
        <taxon>Pseudomonadati</taxon>
        <taxon>Pseudomonadota</taxon>
        <taxon>Alphaproteobacteria</taxon>
        <taxon>Rhodobacterales</taxon>
        <taxon>Paracoccaceae</taxon>
        <taxon>Rhodovulum</taxon>
    </lineage>
</organism>
<dbReference type="Proteomes" id="UP000635853">
    <property type="component" value="Unassembled WGS sequence"/>
</dbReference>
<protein>
    <recommendedName>
        <fullName evidence="7">DUF5927 domain-containing protein</fullName>
    </recommendedName>
</protein>
<evidence type="ECO:0000256" key="3">
    <source>
        <dbReference type="ARBA" id="ARBA00022679"/>
    </source>
</evidence>
<name>A0ABS1RBM8_9RHOB</name>
<reference evidence="9" key="1">
    <citation type="submission" date="2021-01" db="EMBL/GenBank/DDBJ databases">
        <title>Draft genomes of Rhodovulum sulfidophilum.</title>
        <authorList>
            <person name="Guzman M.S."/>
        </authorList>
    </citation>
    <scope>NUCLEOTIDE SEQUENCE [LARGE SCALE GENOMIC DNA]</scope>
    <source>
        <strain evidence="9">AB19</strain>
    </source>
</reference>
<gene>
    <name evidence="8" type="ORF">JMJ92_01830</name>
</gene>
<comment type="subcellular location">
    <subcellularLocation>
        <location evidence="1">Membrane</location>
        <topology evidence="1">Single-pass type II membrane protein</topology>
    </subcellularLocation>
</comment>
<comment type="caution">
    <text evidence="8">The sequence shown here is derived from an EMBL/GenBank/DDBJ whole genome shotgun (WGS) entry which is preliminary data.</text>
</comment>
<dbReference type="InterPro" id="IPR045971">
    <property type="entry name" value="DUF5927"/>
</dbReference>
<evidence type="ECO:0000313" key="9">
    <source>
        <dbReference type="Proteomes" id="UP000635853"/>
    </source>
</evidence>
<proteinExistence type="predicted"/>
<evidence type="ECO:0000256" key="6">
    <source>
        <dbReference type="SAM" id="MobiDB-lite"/>
    </source>
</evidence>
<keyword evidence="2" id="KW-0328">Glycosyltransferase</keyword>
<sequence>MAGCSTATSRCRGGWGGGRRPPAGAEPHPGSQWWCLTRRTLTAILTDPVRRRIDRYFRRVWIPDESYLQRLMRRHGRRVESRSLTLSRFNRQGRPFVFYDDHLQLLRRSDCFVARRIWPGADWFYDTFLDPGLPSRGAAEPDPARLDRMLTAADDRRVRGAARACHAKPPAQPGLGPCHDMRTVFRPAGL</sequence>
<feature type="compositionally biased region" description="Low complexity" evidence="6">
    <location>
        <begin position="20"/>
        <end position="29"/>
    </location>
</feature>
<keyword evidence="9" id="KW-1185">Reference proteome</keyword>
<keyword evidence="4" id="KW-0472">Membrane</keyword>
<keyword evidence="5" id="KW-0325">Glycoprotein</keyword>
<accession>A0ABS1RBM8</accession>
<evidence type="ECO:0000256" key="2">
    <source>
        <dbReference type="ARBA" id="ARBA00022676"/>
    </source>
</evidence>
<evidence type="ECO:0000256" key="4">
    <source>
        <dbReference type="ARBA" id="ARBA00023136"/>
    </source>
</evidence>
<evidence type="ECO:0000313" key="8">
    <source>
        <dbReference type="EMBL" id="MBL3576905.1"/>
    </source>
</evidence>
<dbReference type="InterPro" id="IPR003406">
    <property type="entry name" value="Glyco_trans_14"/>
</dbReference>
<dbReference type="EMBL" id="JAESIL010000005">
    <property type="protein sequence ID" value="MBL3576905.1"/>
    <property type="molecule type" value="Genomic_DNA"/>
</dbReference>
<feature type="region of interest" description="Disordered" evidence="6">
    <location>
        <begin position="1"/>
        <end position="29"/>
    </location>
</feature>
<keyword evidence="3" id="KW-0808">Transferase</keyword>